<proteinExistence type="predicted"/>
<name>A0A1Q2HMQ2_9BACT</name>
<organism evidence="3 4">
    <name type="scientific">Sedimentisphaera cyanobacteriorum</name>
    <dbReference type="NCBI Taxonomy" id="1940790"/>
    <lineage>
        <taxon>Bacteria</taxon>
        <taxon>Pseudomonadati</taxon>
        <taxon>Planctomycetota</taxon>
        <taxon>Phycisphaerae</taxon>
        <taxon>Sedimentisphaerales</taxon>
        <taxon>Sedimentisphaeraceae</taxon>
        <taxon>Sedimentisphaera</taxon>
    </lineage>
</organism>
<keyword evidence="2" id="KW-0812">Transmembrane</keyword>
<sequence length="283" mass="31442">MSTLTKTLAVLLSVSAIFLCGAVFIYVSKTNDVKADYDQLKSDYKVLQDSKNVAVSSLNEQKMQMQQQIEKLKDRVSELNQQKEQAMLDLKNAQNKAVKWQDRVNSLSGIVKDFEQTISEMHASLESTRSMLQQEQGKTLKLSNMLNEKTTALDEHIVMVQSLKAEKRRLKEQMAAMEKMLEEKEKSPEQAQAVTVVEDKAKALEPRSYAPVTGLVSEVGERLVSVSVGSSDGVKKGMKLHITRGESFVCDIEITDVDVEKSAGVIKLKKSAPKVGDTVSTEL</sequence>
<feature type="coiled-coil region" evidence="1">
    <location>
        <begin position="153"/>
        <end position="187"/>
    </location>
</feature>
<dbReference type="EMBL" id="CP019633">
    <property type="protein sequence ID" value="AQQ08496.1"/>
    <property type="molecule type" value="Genomic_DNA"/>
</dbReference>
<evidence type="ECO:0000256" key="2">
    <source>
        <dbReference type="SAM" id="Phobius"/>
    </source>
</evidence>
<protein>
    <submittedName>
        <fullName evidence="3">Chromosome segregation protein SMC</fullName>
    </submittedName>
</protein>
<accession>A0A1Q2HMQ2</accession>
<dbReference type="OrthoDB" id="279988at2"/>
<dbReference type="KEGG" id="pbu:L21SP3_00277"/>
<dbReference type="RefSeq" id="WP_123785106.1">
    <property type="nucleotide sequence ID" value="NZ_CP019633.1"/>
</dbReference>
<dbReference type="Proteomes" id="UP000188273">
    <property type="component" value="Chromosome"/>
</dbReference>
<evidence type="ECO:0000313" key="3">
    <source>
        <dbReference type="EMBL" id="AQQ08496.1"/>
    </source>
</evidence>
<gene>
    <name evidence="3" type="ORF">L21SP3_00277</name>
</gene>
<dbReference type="STRING" id="1940790.L21SP3_00277"/>
<keyword evidence="4" id="KW-1185">Reference proteome</keyword>
<feature type="transmembrane region" description="Helical" evidence="2">
    <location>
        <begin position="7"/>
        <end position="27"/>
    </location>
</feature>
<evidence type="ECO:0000313" key="4">
    <source>
        <dbReference type="Proteomes" id="UP000188273"/>
    </source>
</evidence>
<keyword evidence="2" id="KW-0472">Membrane</keyword>
<keyword evidence="2" id="KW-1133">Transmembrane helix</keyword>
<feature type="coiled-coil region" evidence="1">
    <location>
        <begin position="55"/>
        <end position="103"/>
    </location>
</feature>
<dbReference type="AlphaFoldDB" id="A0A1Q2HMQ2"/>
<evidence type="ECO:0000256" key="1">
    <source>
        <dbReference type="SAM" id="Coils"/>
    </source>
</evidence>
<reference evidence="4" key="1">
    <citation type="submission" date="2017-02" db="EMBL/GenBank/DDBJ databases">
        <title>Comparative genomics and description of representatives of a novel lineage of planctomycetes thriving in anoxic sediments.</title>
        <authorList>
            <person name="Spring S."/>
            <person name="Bunk B."/>
            <person name="Sproer C."/>
            <person name="Klenk H.-P."/>
        </authorList>
    </citation>
    <scope>NUCLEOTIDE SEQUENCE [LARGE SCALE GENOMIC DNA]</scope>
    <source>
        <strain evidence="4">L21-RPul-D3</strain>
    </source>
</reference>
<keyword evidence="1" id="KW-0175">Coiled coil</keyword>